<reference evidence="4 5" key="1">
    <citation type="journal article" date="2019" name="G3 (Bethesda)">
        <title>Sequencing of a Wild Apple (Malus baccata) Genome Unravels the Differences Between Cultivated and Wild Apple Species Regarding Disease Resistance and Cold Tolerance.</title>
        <authorList>
            <person name="Chen X."/>
        </authorList>
    </citation>
    <scope>NUCLEOTIDE SEQUENCE [LARGE SCALE GENOMIC DNA]</scope>
    <source>
        <strain evidence="5">cv. Shandingzi</strain>
        <tissue evidence="4">Leaves</tissue>
    </source>
</reference>
<evidence type="ECO:0000256" key="3">
    <source>
        <dbReference type="SAM" id="SignalP"/>
    </source>
</evidence>
<organism evidence="4 5">
    <name type="scientific">Malus baccata</name>
    <name type="common">Siberian crab apple</name>
    <name type="synonym">Pyrus baccata</name>
    <dbReference type="NCBI Taxonomy" id="106549"/>
    <lineage>
        <taxon>Eukaryota</taxon>
        <taxon>Viridiplantae</taxon>
        <taxon>Streptophyta</taxon>
        <taxon>Embryophyta</taxon>
        <taxon>Tracheophyta</taxon>
        <taxon>Spermatophyta</taxon>
        <taxon>Magnoliopsida</taxon>
        <taxon>eudicotyledons</taxon>
        <taxon>Gunneridae</taxon>
        <taxon>Pentapetalae</taxon>
        <taxon>rosids</taxon>
        <taxon>fabids</taxon>
        <taxon>Rosales</taxon>
        <taxon>Rosaceae</taxon>
        <taxon>Amygdaloideae</taxon>
        <taxon>Maleae</taxon>
        <taxon>Malus</taxon>
    </lineage>
</organism>
<dbReference type="Proteomes" id="UP000315295">
    <property type="component" value="Unassembled WGS sequence"/>
</dbReference>
<evidence type="ECO:0000256" key="2">
    <source>
        <dbReference type="ARBA" id="ARBA00023157"/>
    </source>
</evidence>
<keyword evidence="5" id="KW-1185">Reference proteome</keyword>
<name>A0A540M503_MALBA</name>
<dbReference type="Gene3D" id="2.90.10.10">
    <property type="entry name" value="Bulb-type lectin domain"/>
    <property type="match status" value="1"/>
</dbReference>
<sequence length="74" mass="7982">MNTKPNSKSVFSVILLCAFLESHVSLAADTISENQSLSGNQTIVSAGGMFELGFFKPGQLSNYSWNLLVETTIP</sequence>
<evidence type="ECO:0000313" key="4">
    <source>
        <dbReference type="EMBL" id="TQD93830.1"/>
    </source>
</evidence>
<protein>
    <submittedName>
        <fullName evidence="4">Uncharacterized protein</fullName>
    </submittedName>
</protein>
<gene>
    <name evidence="4" type="ORF">C1H46_020518</name>
</gene>
<comment type="caution">
    <text evidence="4">The sequence shown here is derived from an EMBL/GenBank/DDBJ whole genome shotgun (WGS) entry which is preliminary data.</text>
</comment>
<accession>A0A540M503</accession>
<keyword evidence="1 3" id="KW-0732">Signal</keyword>
<feature type="signal peptide" evidence="3">
    <location>
        <begin position="1"/>
        <end position="27"/>
    </location>
</feature>
<dbReference type="EMBL" id="VIEB01000356">
    <property type="protein sequence ID" value="TQD93830.1"/>
    <property type="molecule type" value="Genomic_DNA"/>
</dbReference>
<evidence type="ECO:0000313" key="5">
    <source>
        <dbReference type="Proteomes" id="UP000315295"/>
    </source>
</evidence>
<keyword evidence="2" id="KW-1015">Disulfide bond</keyword>
<evidence type="ECO:0000256" key="1">
    <source>
        <dbReference type="ARBA" id="ARBA00022729"/>
    </source>
</evidence>
<dbReference type="AlphaFoldDB" id="A0A540M503"/>
<proteinExistence type="predicted"/>
<feature type="chain" id="PRO_5022206071" evidence="3">
    <location>
        <begin position="28"/>
        <end position="74"/>
    </location>
</feature>
<dbReference type="InterPro" id="IPR036426">
    <property type="entry name" value="Bulb-type_lectin_dom_sf"/>
</dbReference>
<dbReference type="STRING" id="106549.A0A540M503"/>